<reference evidence="15 16" key="1">
    <citation type="submission" date="2018-05" db="EMBL/GenBank/DDBJ databases">
        <title>Coraliomargarita sinensis sp. nov., isolated from a marine solar saltern.</title>
        <authorList>
            <person name="Zhou L.Y."/>
        </authorList>
    </citation>
    <scope>NUCLEOTIDE SEQUENCE [LARGE SCALE GENOMIC DNA]</scope>
    <source>
        <strain evidence="15 16">WN38</strain>
    </source>
</reference>
<protein>
    <recommendedName>
        <fullName evidence="13">Ribonuclease</fullName>
        <ecNumber evidence="13">3.1.26.4</ecNumber>
    </recommendedName>
</protein>
<evidence type="ECO:0000256" key="11">
    <source>
        <dbReference type="ARBA" id="ARBA00022842"/>
    </source>
</evidence>
<dbReference type="Proteomes" id="UP000247099">
    <property type="component" value="Unassembled WGS sequence"/>
</dbReference>
<keyword evidence="10 12" id="KW-0378">Hydrolase</keyword>
<feature type="binding site" evidence="12">
    <location>
        <position position="115"/>
    </location>
    <ligand>
        <name>a divalent metal cation</name>
        <dbReference type="ChEBI" id="CHEBI:60240"/>
    </ligand>
</feature>
<dbReference type="GO" id="GO:0005737">
    <property type="term" value="C:cytoplasm"/>
    <property type="evidence" value="ECO:0007669"/>
    <property type="project" value="UniProtKB-SubCell"/>
</dbReference>
<evidence type="ECO:0000256" key="3">
    <source>
        <dbReference type="ARBA" id="ARBA00004065"/>
    </source>
</evidence>
<dbReference type="Pfam" id="PF01351">
    <property type="entry name" value="RNase_HII"/>
    <property type="match status" value="1"/>
</dbReference>
<comment type="cofactor">
    <cofactor evidence="12">
        <name>Mn(2+)</name>
        <dbReference type="ChEBI" id="CHEBI:29035"/>
    </cofactor>
    <cofactor evidence="12">
        <name>Mg(2+)</name>
        <dbReference type="ChEBI" id="CHEBI:18420"/>
    </cofactor>
    <text evidence="12">Manganese or magnesium. Binds 1 divalent metal ion per monomer in the absence of substrate. May bind a second metal ion after substrate binding.</text>
</comment>
<dbReference type="GO" id="GO:0032299">
    <property type="term" value="C:ribonuclease H2 complex"/>
    <property type="evidence" value="ECO:0007669"/>
    <property type="project" value="TreeGrafter"/>
</dbReference>
<sequence length="329" mass="37285">MPKKRQKKAEDEGPKAKTMYTIKLEEEQMDKLADYLEEGYQGPWFHYDVAYSLFAFKGEKVNVVGYQSGKLVVSGKKTEEFVQNILEPEITGDPRLGYDEVHHPEWFELHAGCDESGKGDLFGPLITACVIADGDMVRQWIELGVADSKKLSDSSILKLDKEIRKTKGVVIKTAFARMPKYNELYYKFDKNLNKLLAWYHSKSLIGALNERPAPWGLLDQFTKQKLVDAYVKDRKDFKLISRTKAESDPVVAAASIVARAVYVREMKRLSDEAGEVLIKGASGKVLEQAKKIVEEKGADALKNFAKMHFKTAYEAQGLEPPAKPSWYKY</sequence>
<comment type="function">
    <text evidence="3 13">Endonuclease that specifically degrades the RNA of RNA-DNA hybrids.</text>
</comment>
<dbReference type="Gene3D" id="3.30.420.10">
    <property type="entry name" value="Ribonuclease H-like superfamily/Ribonuclease H"/>
    <property type="match status" value="1"/>
</dbReference>
<dbReference type="GO" id="GO:0003723">
    <property type="term" value="F:RNA binding"/>
    <property type="evidence" value="ECO:0007669"/>
    <property type="project" value="UniProtKB-UniRule"/>
</dbReference>
<evidence type="ECO:0000256" key="1">
    <source>
        <dbReference type="ARBA" id="ARBA00000077"/>
    </source>
</evidence>
<proteinExistence type="inferred from homology"/>
<evidence type="ECO:0000256" key="10">
    <source>
        <dbReference type="ARBA" id="ARBA00022801"/>
    </source>
</evidence>
<keyword evidence="7 12" id="KW-0540">Nuclease</keyword>
<keyword evidence="9 12" id="KW-0255">Endonuclease</keyword>
<gene>
    <name evidence="15" type="ORF">DDZ13_12380</name>
</gene>
<evidence type="ECO:0000259" key="14">
    <source>
        <dbReference type="PROSITE" id="PS51975"/>
    </source>
</evidence>
<comment type="catalytic activity">
    <reaction evidence="1 12 13">
        <text>Endonucleolytic cleavage to 5'-phosphomonoester.</text>
        <dbReference type="EC" id="3.1.26.4"/>
    </reaction>
</comment>
<dbReference type="CDD" id="cd06590">
    <property type="entry name" value="RNase_HII_bacteria_HIII_like"/>
    <property type="match status" value="1"/>
</dbReference>
<evidence type="ECO:0000256" key="6">
    <source>
        <dbReference type="ARBA" id="ARBA00022490"/>
    </source>
</evidence>
<evidence type="ECO:0000313" key="16">
    <source>
        <dbReference type="Proteomes" id="UP000247099"/>
    </source>
</evidence>
<dbReference type="RefSeq" id="WP_110131768.1">
    <property type="nucleotide sequence ID" value="NZ_QHJQ01000009.1"/>
</dbReference>
<name>A0A317ZE72_9BACT</name>
<dbReference type="NCBIfam" id="TIGR00716">
    <property type="entry name" value="rnhC"/>
    <property type="match status" value="1"/>
</dbReference>
<dbReference type="Gene3D" id="3.30.310.10">
    <property type="entry name" value="TATA-Binding Protein"/>
    <property type="match status" value="1"/>
</dbReference>
<feature type="binding site" evidence="12">
    <location>
        <position position="219"/>
    </location>
    <ligand>
        <name>a divalent metal cation</name>
        <dbReference type="ChEBI" id="CHEBI:60240"/>
    </ligand>
</feature>
<organism evidence="15 16">
    <name type="scientific">Coraliomargarita sinensis</name>
    <dbReference type="NCBI Taxonomy" id="2174842"/>
    <lineage>
        <taxon>Bacteria</taxon>
        <taxon>Pseudomonadati</taxon>
        <taxon>Verrucomicrobiota</taxon>
        <taxon>Opitutia</taxon>
        <taxon>Puniceicoccales</taxon>
        <taxon>Coraliomargaritaceae</taxon>
        <taxon>Coraliomargarita</taxon>
    </lineage>
</organism>
<evidence type="ECO:0000256" key="12">
    <source>
        <dbReference type="PROSITE-ProRule" id="PRU01319"/>
    </source>
</evidence>
<evidence type="ECO:0000256" key="5">
    <source>
        <dbReference type="ARBA" id="ARBA00008378"/>
    </source>
</evidence>
<keyword evidence="8 12" id="KW-0479">Metal-binding</keyword>
<dbReference type="AlphaFoldDB" id="A0A317ZE72"/>
<dbReference type="OrthoDB" id="9777935at2"/>
<dbReference type="SUPFAM" id="SSF53098">
    <property type="entry name" value="Ribonuclease H-like"/>
    <property type="match status" value="1"/>
</dbReference>
<dbReference type="GO" id="GO:0006298">
    <property type="term" value="P:mismatch repair"/>
    <property type="evidence" value="ECO:0007669"/>
    <property type="project" value="TreeGrafter"/>
</dbReference>
<dbReference type="InterPro" id="IPR012295">
    <property type="entry name" value="TBP_dom_sf"/>
</dbReference>
<dbReference type="GO" id="GO:0004523">
    <property type="term" value="F:RNA-DNA hybrid ribonuclease activity"/>
    <property type="evidence" value="ECO:0007669"/>
    <property type="project" value="UniProtKB-UniRule"/>
</dbReference>
<dbReference type="InterPro" id="IPR036397">
    <property type="entry name" value="RNaseH_sf"/>
</dbReference>
<evidence type="ECO:0000256" key="7">
    <source>
        <dbReference type="ARBA" id="ARBA00022722"/>
    </source>
</evidence>
<comment type="subcellular location">
    <subcellularLocation>
        <location evidence="4">Cytoplasm</location>
    </subcellularLocation>
</comment>
<evidence type="ECO:0000256" key="9">
    <source>
        <dbReference type="ARBA" id="ARBA00022759"/>
    </source>
</evidence>
<dbReference type="InterPro" id="IPR004641">
    <property type="entry name" value="RNase_HIII"/>
</dbReference>
<dbReference type="InterPro" id="IPR001352">
    <property type="entry name" value="RNase_HII/HIII"/>
</dbReference>
<evidence type="ECO:0000313" key="15">
    <source>
        <dbReference type="EMBL" id="PXA03480.1"/>
    </source>
</evidence>
<dbReference type="InterPro" id="IPR024567">
    <property type="entry name" value="RNase_HII/HIII_dom"/>
</dbReference>
<evidence type="ECO:0000256" key="8">
    <source>
        <dbReference type="ARBA" id="ARBA00022723"/>
    </source>
</evidence>
<dbReference type="PROSITE" id="PS51975">
    <property type="entry name" value="RNASE_H_2"/>
    <property type="match status" value="1"/>
</dbReference>
<dbReference type="EC" id="3.1.26.4" evidence="13"/>
<dbReference type="PANTHER" id="PTHR10954">
    <property type="entry name" value="RIBONUCLEASE H2 SUBUNIT A"/>
    <property type="match status" value="1"/>
</dbReference>
<dbReference type="GO" id="GO:0046872">
    <property type="term" value="F:metal ion binding"/>
    <property type="evidence" value="ECO:0007669"/>
    <property type="project" value="UniProtKB-KW"/>
</dbReference>
<keyword evidence="6" id="KW-0963">Cytoplasm</keyword>
<dbReference type="EMBL" id="QHJQ01000009">
    <property type="protein sequence ID" value="PXA03480.1"/>
    <property type="molecule type" value="Genomic_DNA"/>
</dbReference>
<keyword evidence="16" id="KW-1185">Reference proteome</keyword>
<keyword evidence="11" id="KW-0460">Magnesium</keyword>
<comment type="similarity">
    <text evidence="5">Belongs to the RNase HII family. RnhC subfamily.</text>
</comment>
<accession>A0A317ZE72</accession>
<dbReference type="InParanoid" id="A0A317ZE72"/>
<evidence type="ECO:0000256" key="4">
    <source>
        <dbReference type="ARBA" id="ARBA00004496"/>
    </source>
</evidence>
<feature type="domain" description="RNase H type-2" evidence="14">
    <location>
        <begin position="108"/>
        <end position="321"/>
    </location>
</feature>
<comment type="caution">
    <text evidence="15">The sequence shown here is derived from an EMBL/GenBank/DDBJ whole genome shotgun (WGS) entry which is preliminary data.</text>
</comment>
<evidence type="ECO:0000256" key="13">
    <source>
        <dbReference type="RuleBase" id="RU003515"/>
    </source>
</evidence>
<evidence type="ECO:0000256" key="2">
    <source>
        <dbReference type="ARBA" id="ARBA00001946"/>
    </source>
</evidence>
<feature type="binding site" evidence="12">
    <location>
        <position position="114"/>
    </location>
    <ligand>
        <name>a divalent metal cation</name>
        <dbReference type="ChEBI" id="CHEBI:60240"/>
    </ligand>
</feature>
<comment type="cofactor">
    <cofactor evidence="2">
        <name>Mg(2+)</name>
        <dbReference type="ChEBI" id="CHEBI:18420"/>
    </cofactor>
</comment>
<dbReference type="InterPro" id="IPR012337">
    <property type="entry name" value="RNaseH-like_sf"/>
</dbReference>
<dbReference type="GO" id="GO:0043137">
    <property type="term" value="P:DNA replication, removal of RNA primer"/>
    <property type="evidence" value="ECO:0007669"/>
    <property type="project" value="TreeGrafter"/>
</dbReference>
<dbReference type="PANTHER" id="PTHR10954:SF23">
    <property type="entry name" value="RIBONUCLEASE"/>
    <property type="match status" value="1"/>
</dbReference>